<evidence type="ECO:0000313" key="1">
    <source>
        <dbReference type="EMBL" id="KML57045.1"/>
    </source>
</evidence>
<evidence type="ECO:0008006" key="3">
    <source>
        <dbReference type="Google" id="ProtNLM"/>
    </source>
</evidence>
<accession>A0A0J5ZU94</accession>
<dbReference type="PATRIC" id="fig|292.27.peg.2950"/>
<name>A0A0J5ZU94_BURCE</name>
<evidence type="ECO:0000313" key="2">
    <source>
        <dbReference type="Proteomes" id="UP000036338"/>
    </source>
</evidence>
<dbReference type="AlphaFoldDB" id="A0A0J5ZU94"/>
<sequence>MTMRHDLVLTSIVSVCASLVLASPLVYFWTQREKAAPVVVVDVQKLISDEQETLLKTFNNGDPVHMTDDAKNKATQHAGDYAKRLSIALDQLGTQCGCVVVNKAAVLAGDAPDLTDLIARRIAK</sequence>
<organism evidence="1 2">
    <name type="scientific">Burkholderia cepacia</name>
    <name type="common">Pseudomonas cepacia</name>
    <dbReference type="NCBI Taxonomy" id="292"/>
    <lineage>
        <taxon>Bacteria</taxon>
        <taxon>Pseudomonadati</taxon>
        <taxon>Pseudomonadota</taxon>
        <taxon>Betaproteobacteria</taxon>
        <taxon>Burkholderiales</taxon>
        <taxon>Burkholderiaceae</taxon>
        <taxon>Burkholderia</taxon>
        <taxon>Burkholderia cepacia complex</taxon>
    </lineage>
</organism>
<dbReference type="InterPro" id="IPR014115">
    <property type="entry name" value="TrbI_Ftype"/>
</dbReference>
<dbReference type="Proteomes" id="UP000036338">
    <property type="component" value="Unassembled WGS sequence"/>
</dbReference>
<dbReference type="Pfam" id="PF09677">
    <property type="entry name" value="TrbI_Ftype"/>
    <property type="match status" value="1"/>
</dbReference>
<proteinExistence type="predicted"/>
<comment type="caution">
    <text evidence="1">The sequence shown here is derived from an EMBL/GenBank/DDBJ whole genome shotgun (WGS) entry which is preliminary data.</text>
</comment>
<gene>
    <name evidence="1" type="ORF">VL15_15085</name>
</gene>
<protein>
    <recommendedName>
        <fullName evidence="3">Type-F conjugative transfer system protein TrbI</fullName>
    </recommendedName>
</protein>
<dbReference type="EMBL" id="LDWR01000024">
    <property type="protein sequence ID" value="KML57045.1"/>
    <property type="molecule type" value="Genomic_DNA"/>
</dbReference>
<reference evidence="1 2" key="1">
    <citation type="submission" date="2015-05" db="EMBL/GenBank/DDBJ databases">
        <title>Draft genome of Burkholderia cepacia LK29.</title>
        <authorList>
            <person name="Chan X.Y."/>
        </authorList>
    </citation>
    <scope>NUCLEOTIDE SEQUENCE [LARGE SCALE GENOMIC DNA]</scope>
    <source>
        <strain evidence="1 2">LK29</strain>
    </source>
</reference>